<evidence type="ECO:0000313" key="7">
    <source>
        <dbReference type="EMBL" id="CAK8677418.1"/>
    </source>
</evidence>
<dbReference type="Pfam" id="PF00084">
    <property type="entry name" value="Sushi"/>
    <property type="match status" value="1"/>
</dbReference>
<evidence type="ECO:0000259" key="6">
    <source>
        <dbReference type="PROSITE" id="PS50923"/>
    </source>
</evidence>
<reference evidence="7 8" key="1">
    <citation type="submission" date="2024-02" db="EMBL/GenBank/DDBJ databases">
        <authorList>
            <person name="Daric V."/>
            <person name="Darras S."/>
        </authorList>
    </citation>
    <scope>NUCLEOTIDE SEQUENCE [LARGE SCALE GENOMIC DNA]</scope>
</reference>
<evidence type="ECO:0000256" key="1">
    <source>
        <dbReference type="ARBA" id="ARBA00023157"/>
    </source>
</evidence>
<gene>
    <name evidence="7" type="ORF">CVLEPA_LOCUS6800</name>
</gene>
<proteinExistence type="predicted"/>
<dbReference type="EMBL" id="CAWYQH010000046">
    <property type="protein sequence ID" value="CAK8677418.1"/>
    <property type="molecule type" value="Genomic_DNA"/>
</dbReference>
<keyword evidence="4" id="KW-0472">Membrane</keyword>
<feature type="transmembrane region" description="Helical" evidence="4">
    <location>
        <begin position="641"/>
        <end position="664"/>
    </location>
</feature>
<feature type="compositionally biased region" description="Low complexity" evidence="3">
    <location>
        <begin position="674"/>
        <end position="692"/>
    </location>
</feature>
<evidence type="ECO:0000256" key="4">
    <source>
        <dbReference type="SAM" id="Phobius"/>
    </source>
</evidence>
<keyword evidence="4" id="KW-0812">Transmembrane</keyword>
<feature type="disulfide bond" evidence="2">
    <location>
        <begin position="241"/>
        <end position="268"/>
    </location>
</feature>
<dbReference type="Proteomes" id="UP001642483">
    <property type="component" value="Unassembled WGS sequence"/>
</dbReference>
<feature type="region of interest" description="Disordered" evidence="3">
    <location>
        <begin position="674"/>
        <end position="694"/>
    </location>
</feature>
<keyword evidence="8" id="KW-1185">Reference proteome</keyword>
<keyword evidence="5" id="KW-0732">Signal</keyword>
<keyword evidence="1 2" id="KW-1015">Disulfide bond</keyword>
<keyword evidence="4" id="KW-1133">Transmembrane helix</keyword>
<evidence type="ECO:0000256" key="5">
    <source>
        <dbReference type="SAM" id="SignalP"/>
    </source>
</evidence>
<dbReference type="SUPFAM" id="SSF57535">
    <property type="entry name" value="Complement control module/SCR domain"/>
    <property type="match status" value="1"/>
</dbReference>
<comment type="caution">
    <text evidence="7">The sequence shown here is derived from an EMBL/GenBank/DDBJ whole genome shotgun (WGS) entry which is preliminary data.</text>
</comment>
<feature type="domain" description="Sushi" evidence="6">
    <location>
        <begin position="218"/>
        <end position="270"/>
    </location>
</feature>
<keyword evidence="2" id="KW-0768">Sushi</keyword>
<dbReference type="InterPro" id="IPR000436">
    <property type="entry name" value="Sushi_SCR_CCP_dom"/>
</dbReference>
<evidence type="ECO:0000313" key="8">
    <source>
        <dbReference type="Proteomes" id="UP001642483"/>
    </source>
</evidence>
<sequence length="721" mass="75673">MGLGLEILCLFIFFGLPRNNYFCDAQASFTSLTESNTPQAIGSDVVITAVVATSSIPASVTWRINGETVGASGVNSGSNTVANEDSSSSYASRIDVSVGSYASSQFTTTLNITGLTATDHDANVVITTVGSSDASILLVVQECSLNTTAYPSLTFTCDDSSCEFNSAGTLSCAEGYTASGVSTTSTTCLANATVSNLDVLSCAAITCQGSDAEENDTDVCLVNQTLVSTTFSYNDTISVQCCEGFEGSGPVDRTCDESSGWTSVNLGCTAITTTTVTSTAATTVQVTTTTVFVSSTAMTTTYHATTTTSPTSPVRTTLATTSTASATTAAVTTNFGATSISSTATSPTVVDFQADNSLNDSVIYSGSNSTDSNADMNRFDLYAIHIHTNLDNCSHDTFLMISGRGERNKDVCNMLIHSHYHAVRLVSLFLRNMNLFIVALINFIWIWEAISSSITTIPPIDDNGVIASGLPIFVVSAEFNSTSYADQCAWTDTRGLILAVPFINFSSGSCTTIVSENSEVSCSFVSSPLVSTNVTFNDSLPAGPLNISLYCDGRSVMDLAFTVASCSVDSNSYLGVKVDCPEPCGFNATGTLYCGIGYKEIEKEVHCLLNGTFSDNLECEEMFDPSSAESSTGGSTLTVDAIIGISVGCALFIAVALVGTFYFVTSSPVNNETAAGNMEPNNPNAGPGANPPLHVERRNDTVLPPLWNQHHNSRVTSIQII</sequence>
<evidence type="ECO:0000256" key="2">
    <source>
        <dbReference type="PROSITE-ProRule" id="PRU00302"/>
    </source>
</evidence>
<comment type="caution">
    <text evidence="2">Lacks conserved residue(s) required for the propagation of feature annotation.</text>
</comment>
<feature type="chain" id="PRO_5046887735" description="Sushi domain-containing protein" evidence="5">
    <location>
        <begin position="18"/>
        <end position="721"/>
    </location>
</feature>
<dbReference type="InterPro" id="IPR035976">
    <property type="entry name" value="Sushi/SCR/CCP_sf"/>
</dbReference>
<name>A0ABP0FH57_CLALP</name>
<dbReference type="CDD" id="cd00033">
    <property type="entry name" value="CCP"/>
    <property type="match status" value="1"/>
</dbReference>
<dbReference type="PROSITE" id="PS50923">
    <property type="entry name" value="SUSHI"/>
    <property type="match status" value="1"/>
</dbReference>
<organism evidence="7 8">
    <name type="scientific">Clavelina lepadiformis</name>
    <name type="common">Light-bulb sea squirt</name>
    <name type="synonym">Ascidia lepadiformis</name>
    <dbReference type="NCBI Taxonomy" id="159417"/>
    <lineage>
        <taxon>Eukaryota</taxon>
        <taxon>Metazoa</taxon>
        <taxon>Chordata</taxon>
        <taxon>Tunicata</taxon>
        <taxon>Ascidiacea</taxon>
        <taxon>Aplousobranchia</taxon>
        <taxon>Clavelinidae</taxon>
        <taxon>Clavelina</taxon>
    </lineage>
</organism>
<protein>
    <recommendedName>
        <fullName evidence="6">Sushi domain-containing protein</fullName>
    </recommendedName>
</protein>
<accession>A0ABP0FH57</accession>
<evidence type="ECO:0000256" key="3">
    <source>
        <dbReference type="SAM" id="MobiDB-lite"/>
    </source>
</evidence>
<feature type="signal peptide" evidence="5">
    <location>
        <begin position="1"/>
        <end position="17"/>
    </location>
</feature>